<protein>
    <submittedName>
        <fullName evidence="2">Uncharacterized protein</fullName>
    </submittedName>
</protein>
<evidence type="ECO:0000313" key="2">
    <source>
        <dbReference type="EMBL" id="JAD84169.1"/>
    </source>
</evidence>
<evidence type="ECO:0000256" key="1">
    <source>
        <dbReference type="SAM" id="MobiDB-lite"/>
    </source>
</evidence>
<organism evidence="2">
    <name type="scientific">Arundo donax</name>
    <name type="common">Giant reed</name>
    <name type="synonym">Donax arundinaceus</name>
    <dbReference type="NCBI Taxonomy" id="35708"/>
    <lineage>
        <taxon>Eukaryota</taxon>
        <taxon>Viridiplantae</taxon>
        <taxon>Streptophyta</taxon>
        <taxon>Embryophyta</taxon>
        <taxon>Tracheophyta</taxon>
        <taxon>Spermatophyta</taxon>
        <taxon>Magnoliopsida</taxon>
        <taxon>Liliopsida</taxon>
        <taxon>Poales</taxon>
        <taxon>Poaceae</taxon>
        <taxon>PACMAD clade</taxon>
        <taxon>Arundinoideae</taxon>
        <taxon>Arundineae</taxon>
        <taxon>Arundo</taxon>
    </lineage>
</organism>
<dbReference type="AlphaFoldDB" id="A0A0A9D6H4"/>
<reference evidence="2" key="2">
    <citation type="journal article" date="2015" name="Data Brief">
        <title>Shoot transcriptome of the giant reed, Arundo donax.</title>
        <authorList>
            <person name="Barrero R.A."/>
            <person name="Guerrero F.D."/>
            <person name="Moolhuijzen P."/>
            <person name="Goolsby J.A."/>
            <person name="Tidwell J."/>
            <person name="Bellgard S.E."/>
            <person name="Bellgard M.I."/>
        </authorList>
    </citation>
    <scope>NUCLEOTIDE SEQUENCE</scope>
    <source>
        <tissue evidence="2">Shoot tissue taken approximately 20 cm above the soil surface</tissue>
    </source>
</reference>
<proteinExistence type="predicted"/>
<name>A0A0A9D6H4_ARUDO</name>
<feature type="region of interest" description="Disordered" evidence="1">
    <location>
        <begin position="77"/>
        <end position="102"/>
    </location>
</feature>
<reference evidence="2" key="1">
    <citation type="submission" date="2014-09" db="EMBL/GenBank/DDBJ databases">
        <authorList>
            <person name="Magalhaes I.L.F."/>
            <person name="Oliveira U."/>
            <person name="Santos F.R."/>
            <person name="Vidigal T.H.D.A."/>
            <person name="Brescovit A.D."/>
            <person name="Santos A.J."/>
        </authorList>
    </citation>
    <scope>NUCLEOTIDE SEQUENCE</scope>
    <source>
        <tissue evidence="2">Shoot tissue taken approximately 20 cm above the soil surface</tissue>
    </source>
</reference>
<accession>A0A0A9D6H4</accession>
<sequence length="102" mass="11991">MHPYFYTEWVFFQYKHNTGRSRPYLAGPSAHAYPSLFNHKWHQYPANNDETPHYDTSNMFDASHLRYLTTNGINAQPAMTRHHTATPPHIRCQPPPARRDDP</sequence>
<dbReference type="EMBL" id="GBRH01213726">
    <property type="protein sequence ID" value="JAD84169.1"/>
    <property type="molecule type" value="Transcribed_RNA"/>
</dbReference>